<organism evidence="1 2">
    <name type="scientific">Conidiobolus coronatus (strain ATCC 28846 / CBS 209.66 / NRRL 28638)</name>
    <name type="common">Delacroixia coronata</name>
    <dbReference type="NCBI Taxonomy" id="796925"/>
    <lineage>
        <taxon>Eukaryota</taxon>
        <taxon>Fungi</taxon>
        <taxon>Fungi incertae sedis</taxon>
        <taxon>Zoopagomycota</taxon>
        <taxon>Entomophthoromycotina</taxon>
        <taxon>Entomophthoromycetes</taxon>
        <taxon>Entomophthorales</taxon>
        <taxon>Ancylistaceae</taxon>
        <taxon>Conidiobolus</taxon>
    </lineage>
</organism>
<gene>
    <name evidence="1" type="ORF">CONCODRAFT_18467</name>
</gene>
<keyword evidence="2" id="KW-1185">Reference proteome</keyword>
<accession>A0A137P2F7</accession>
<proteinExistence type="predicted"/>
<evidence type="ECO:0000313" key="2">
    <source>
        <dbReference type="Proteomes" id="UP000070444"/>
    </source>
</evidence>
<dbReference type="InterPro" id="IPR032675">
    <property type="entry name" value="LRR_dom_sf"/>
</dbReference>
<protein>
    <recommendedName>
        <fullName evidence="3">F-box domain-containing protein</fullName>
    </recommendedName>
</protein>
<dbReference type="AlphaFoldDB" id="A0A137P2F7"/>
<sequence length="350" mass="41075">MLLIPNSATNGLRANYIGYAVISKEDEEYLEYLTEKYHKFTHELSISYFNSRAWEISSQKFINIQSLILSSLSAKQENLVTLICSFPALKKLKIETLSTVRWDNDTVVQDANLPESLVSFEIFNSNMIFCRGYRAAELLNTHSNLKYLRIEHEKLLERLLDPYPSLEHLIVRLSDQTRLLQPSFRNLINLRTLDLLYPKLSYNMIESILMLPNLEDFKFNSRIEPFSNSMKIILCTNLKQLSIRSIVFPEWTEFFINSCPNIESLKLVYSKNSLIFTKPQMFNQLKHLIIIYYSSEKFDLQALLLSPILKRLELFVSRSVEDFTSEFFEDLNSISNWKNIVIDNRIVLYK</sequence>
<dbReference type="EMBL" id="KQ964543">
    <property type="protein sequence ID" value="KXN69213.1"/>
    <property type="molecule type" value="Genomic_DNA"/>
</dbReference>
<evidence type="ECO:0008006" key="3">
    <source>
        <dbReference type="Google" id="ProtNLM"/>
    </source>
</evidence>
<dbReference type="Proteomes" id="UP000070444">
    <property type="component" value="Unassembled WGS sequence"/>
</dbReference>
<reference evidence="1 2" key="1">
    <citation type="journal article" date="2015" name="Genome Biol. Evol.">
        <title>Phylogenomic analyses indicate that early fungi evolved digesting cell walls of algal ancestors of land plants.</title>
        <authorList>
            <person name="Chang Y."/>
            <person name="Wang S."/>
            <person name="Sekimoto S."/>
            <person name="Aerts A.L."/>
            <person name="Choi C."/>
            <person name="Clum A."/>
            <person name="LaButti K.M."/>
            <person name="Lindquist E.A."/>
            <person name="Yee Ngan C."/>
            <person name="Ohm R.A."/>
            <person name="Salamov A.A."/>
            <person name="Grigoriev I.V."/>
            <person name="Spatafora J.W."/>
            <person name="Berbee M.L."/>
        </authorList>
    </citation>
    <scope>NUCLEOTIDE SEQUENCE [LARGE SCALE GENOMIC DNA]</scope>
    <source>
        <strain evidence="1 2">NRRL 28638</strain>
    </source>
</reference>
<dbReference type="Gene3D" id="3.80.10.10">
    <property type="entry name" value="Ribonuclease Inhibitor"/>
    <property type="match status" value="1"/>
</dbReference>
<evidence type="ECO:0000313" key="1">
    <source>
        <dbReference type="EMBL" id="KXN69213.1"/>
    </source>
</evidence>
<dbReference type="SUPFAM" id="SSF52047">
    <property type="entry name" value="RNI-like"/>
    <property type="match status" value="1"/>
</dbReference>
<name>A0A137P2F7_CONC2</name>